<feature type="binding site" evidence="17">
    <location>
        <begin position="124"/>
        <end position="125"/>
    </location>
    <ligand>
        <name>NAD(+)</name>
        <dbReference type="ChEBI" id="CHEBI:57540"/>
    </ligand>
</feature>
<evidence type="ECO:0000256" key="15">
    <source>
        <dbReference type="ARBA" id="ARBA00023239"/>
    </source>
</evidence>
<feature type="binding site" evidence="17">
    <location>
        <position position="179"/>
    </location>
    <ligand>
        <name>Zn(2+)</name>
        <dbReference type="ChEBI" id="CHEBI:29105"/>
    </ligand>
</feature>
<feature type="domain" description="3-dehydroquinate synthase C-terminal" evidence="19">
    <location>
        <begin position="176"/>
        <end position="323"/>
    </location>
</feature>
<keyword evidence="8 17" id="KW-0963">Cytoplasm</keyword>
<dbReference type="HAMAP" id="MF_00110">
    <property type="entry name" value="DHQ_synthase"/>
    <property type="match status" value="1"/>
</dbReference>
<feature type="binding site" evidence="17">
    <location>
        <begin position="100"/>
        <end position="104"/>
    </location>
    <ligand>
        <name>NAD(+)</name>
        <dbReference type="ChEBI" id="CHEBI:57540"/>
    </ligand>
</feature>
<sequence>MRRLAVATAQPYEVVVGAGAAGELSGLVPTDTERVAIVHAPAVTDRAEALAAELAHLQVLLIETPDGEQAKTPEFLAHCWSLLAQHGYTRSDLVLGVGGGATTDLAGFLAASWLRGVRFVTVPTTVLGMVDAAVGGKTGINLREGKNLVGAFHEPIGVLCDLDALATLPAAEIRSGLAEIVKCGFIADPDILDIVERDPAAAADPYDPVLAGLIERGIAVKAATVAGDLTERGPGGAIGREALNYGHTLGHAIERHERYGIRHGEAIAIGMVFVAELAHRAGRIDSRLLARHRRLLSSVGLPTTYRDDQFDQLMAGMRLDKKSRGSTLRFVVLDALARPSILAAPDETLLRSSYEAILE</sequence>
<keyword evidence="16 17" id="KW-0170">Cobalt</keyword>
<name>A0A554S6W0_9ACTN</name>
<reference evidence="20 21" key="1">
    <citation type="submission" date="2019-07" db="EMBL/GenBank/DDBJ databases">
        <authorList>
            <person name="Zhao L.H."/>
        </authorList>
    </citation>
    <scope>NUCLEOTIDE SEQUENCE [LARGE SCALE GENOMIC DNA]</scope>
    <source>
        <strain evidence="20 21">Co35</strain>
    </source>
</reference>
<keyword evidence="14 17" id="KW-0057">Aromatic amino acid biosynthesis</keyword>
<dbReference type="GO" id="GO:0003856">
    <property type="term" value="F:3-dehydroquinate synthase activity"/>
    <property type="evidence" value="ECO:0007669"/>
    <property type="project" value="UniProtKB-UniRule"/>
</dbReference>
<dbReference type="Pfam" id="PF24621">
    <property type="entry name" value="DHQS_C"/>
    <property type="match status" value="1"/>
</dbReference>
<dbReference type="GO" id="GO:0046872">
    <property type="term" value="F:metal ion binding"/>
    <property type="evidence" value="ECO:0007669"/>
    <property type="project" value="UniProtKB-KW"/>
</dbReference>
<evidence type="ECO:0000256" key="16">
    <source>
        <dbReference type="ARBA" id="ARBA00023285"/>
    </source>
</evidence>
<dbReference type="NCBIfam" id="TIGR01357">
    <property type="entry name" value="aroB"/>
    <property type="match status" value="1"/>
</dbReference>
<keyword evidence="21" id="KW-1185">Reference proteome</keyword>
<evidence type="ECO:0000259" key="18">
    <source>
        <dbReference type="Pfam" id="PF01761"/>
    </source>
</evidence>
<dbReference type="InterPro" id="IPR030963">
    <property type="entry name" value="DHQ_synth_fam"/>
</dbReference>
<comment type="function">
    <text evidence="17">Catalyzes the conversion of 3-deoxy-D-arabino-heptulosonate 7-phosphate (DAHP) to dehydroquinate (DHQ).</text>
</comment>
<feature type="domain" description="3-dehydroquinate synthase N-terminal" evidence="18">
    <location>
        <begin position="63"/>
        <end position="174"/>
    </location>
</feature>
<evidence type="ECO:0000256" key="17">
    <source>
        <dbReference type="HAMAP-Rule" id="MF_00110"/>
    </source>
</evidence>
<evidence type="ECO:0000256" key="7">
    <source>
        <dbReference type="ARBA" id="ARBA00017684"/>
    </source>
</evidence>
<dbReference type="InterPro" id="IPR056179">
    <property type="entry name" value="DHQS_C"/>
</dbReference>
<protein>
    <recommendedName>
        <fullName evidence="7 17">3-dehydroquinate synthase</fullName>
        <shortName evidence="17">DHQS</shortName>
        <ecNumber evidence="6 17">4.2.3.4</ecNumber>
    </recommendedName>
</protein>
<comment type="caution">
    <text evidence="17">Lacks conserved residue(s) required for the propagation of feature annotation.</text>
</comment>
<keyword evidence="13 17" id="KW-0520">NAD</keyword>
<dbReference type="Gene3D" id="3.40.50.1970">
    <property type="match status" value="1"/>
</dbReference>
<dbReference type="PIRSF" id="PIRSF001455">
    <property type="entry name" value="DHQ_synth"/>
    <property type="match status" value="1"/>
</dbReference>
<dbReference type="InterPro" id="IPR016037">
    <property type="entry name" value="DHQ_synth_AroB"/>
</dbReference>
<dbReference type="PANTHER" id="PTHR43622">
    <property type="entry name" value="3-DEHYDROQUINATE SYNTHASE"/>
    <property type="match status" value="1"/>
</dbReference>
<evidence type="ECO:0000256" key="11">
    <source>
        <dbReference type="ARBA" id="ARBA00022741"/>
    </source>
</evidence>
<evidence type="ECO:0000256" key="12">
    <source>
        <dbReference type="ARBA" id="ARBA00022833"/>
    </source>
</evidence>
<comment type="caution">
    <text evidence="20">The sequence shown here is derived from an EMBL/GenBank/DDBJ whole genome shotgun (WGS) entry which is preliminary data.</text>
</comment>
<evidence type="ECO:0000256" key="13">
    <source>
        <dbReference type="ARBA" id="ARBA00023027"/>
    </source>
</evidence>
<dbReference type="RefSeq" id="WP_143914033.1">
    <property type="nucleotide sequence ID" value="NZ_VLNT01000011.1"/>
</dbReference>
<proteinExistence type="inferred from homology"/>
<evidence type="ECO:0000313" key="20">
    <source>
        <dbReference type="EMBL" id="TSD62089.1"/>
    </source>
</evidence>
<evidence type="ECO:0000256" key="2">
    <source>
        <dbReference type="ARBA" id="ARBA00001911"/>
    </source>
</evidence>
<comment type="catalytic activity">
    <reaction evidence="1 17">
        <text>7-phospho-2-dehydro-3-deoxy-D-arabino-heptonate = 3-dehydroquinate + phosphate</text>
        <dbReference type="Rhea" id="RHEA:21968"/>
        <dbReference type="ChEBI" id="CHEBI:32364"/>
        <dbReference type="ChEBI" id="CHEBI:43474"/>
        <dbReference type="ChEBI" id="CHEBI:58394"/>
        <dbReference type="EC" id="4.2.3.4"/>
    </reaction>
</comment>
<dbReference type="Pfam" id="PF01761">
    <property type="entry name" value="DHQ_synthase"/>
    <property type="match status" value="1"/>
</dbReference>
<gene>
    <name evidence="17" type="primary">aroB</name>
    <name evidence="20" type="ORF">FNM00_13310</name>
</gene>
<evidence type="ECO:0000256" key="1">
    <source>
        <dbReference type="ARBA" id="ARBA00001393"/>
    </source>
</evidence>
<dbReference type="OrthoDB" id="9806583at2"/>
<comment type="cofactor">
    <cofactor evidence="2 17">
        <name>NAD(+)</name>
        <dbReference type="ChEBI" id="CHEBI:57540"/>
    </cofactor>
</comment>
<evidence type="ECO:0000256" key="4">
    <source>
        <dbReference type="ARBA" id="ARBA00004661"/>
    </source>
</evidence>
<feature type="binding site" evidence="17">
    <location>
        <position position="137"/>
    </location>
    <ligand>
        <name>NAD(+)</name>
        <dbReference type="ChEBI" id="CHEBI:57540"/>
    </ligand>
</feature>
<dbReference type="EC" id="4.2.3.4" evidence="6 17"/>
<accession>A0A554S6W0</accession>
<feature type="binding site" evidence="17">
    <location>
        <position position="146"/>
    </location>
    <ligand>
        <name>NAD(+)</name>
        <dbReference type="ChEBI" id="CHEBI:57540"/>
    </ligand>
</feature>
<feature type="binding site" evidence="17">
    <location>
        <position position="263"/>
    </location>
    <ligand>
        <name>Zn(2+)</name>
        <dbReference type="ChEBI" id="CHEBI:29105"/>
    </ligand>
</feature>
<evidence type="ECO:0000256" key="3">
    <source>
        <dbReference type="ARBA" id="ARBA00004496"/>
    </source>
</evidence>
<dbReference type="GO" id="GO:0009073">
    <property type="term" value="P:aromatic amino acid family biosynthetic process"/>
    <property type="evidence" value="ECO:0007669"/>
    <property type="project" value="UniProtKB-KW"/>
</dbReference>
<dbReference type="Gene3D" id="1.20.1090.10">
    <property type="entry name" value="Dehydroquinate synthase-like - alpha domain"/>
    <property type="match status" value="1"/>
</dbReference>
<comment type="pathway">
    <text evidence="4 17">Metabolic intermediate biosynthesis; chorismate biosynthesis; chorismate from D-erythrose 4-phosphate and phosphoenolpyruvate: step 2/7.</text>
</comment>
<comment type="cofactor">
    <cofactor evidence="17">
        <name>Co(2+)</name>
        <dbReference type="ChEBI" id="CHEBI:48828"/>
    </cofactor>
    <cofactor evidence="17">
        <name>Zn(2+)</name>
        <dbReference type="ChEBI" id="CHEBI:29105"/>
    </cofactor>
    <text evidence="17">Binds 1 divalent metal cation per subunit. Can use either Co(2+) or Zn(2+).</text>
</comment>
<dbReference type="InterPro" id="IPR050071">
    <property type="entry name" value="Dehydroquinate_synthase"/>
</dbReference>
<evidence type="ECO:0000259" key="19">
    <source>
        <dbReference type="Pfam" id="PF24621"/>
    </source>
</evidence>
<feature type="binding site" evidence="17">
    <location>
        <begin position="66"/>
        <end position="71"/>
    </location>
    <ligand>
        <name>NAD(+)</name>
        <dbReference type="ChEBI" id="CHEBI:57540"/>
    </ligand>
</feature>
<dbReference type="InterPro" id="IPR030960">
    <property type="entry name" value="DHQS/DOIS_N"/>
</dbReference>
<keyword evidence="15 17" id="KW-0456">Lyase</keyword>
<dbReference type="Proteomes" id="UP000316988">
    <property type="component" value="Unassembled WGS sequence"/>
</dbReference>
<keyword evidence="9 17" id="KW-0028">Amino-acid biosynthesis</keyword>
<dbReference type="GO" id="GO:0009423">
    <property type="term" value="P:chorismate biosynthetic process"/>
    <property type="evidence" value="ECO:0007669"/>
    <property type="project" value="UniProtKB-UniRule"/>
</dbReference>
<evidence type="ECO:0000256" key="8">
    <source>
        <dbReference type="ARBA" id="ARBA00022490"/>
    </source>
</evidence>
<dbReference type="GO" id="GO:0005737">
    <property type="term" value="C:cytoplasm"/>
    <property type="evidence" value="ECO:0007669"/>
    <property type="project" value="UniProtKB-SubCell"/>
</dbReference>
<keyword evidence="12 17" id="KW-0862">Zinc</keyword>
<dbReference type="PANTHER" id="PTHR43622:SF7">
    <property type="entry name" value="3-DEHYDROQUINATE SYNTHASE, CHLOROPLASTIC"/>
    <property type="match status" value="1"/>
</dbReference>
<evidence type="ECO:0000256" key="10">
    <source>
        <dbReference type="ARBA" id="ARBA00022723"/>
    </source>
</evidence>
<evidence type="ECO:0000313" key="21">
    <source>
        <dbReference type="Proteomes" id="UP000316988"/>
    </source>
</evidence>
<dbReference type="UniPathway" id="UPA00053">
    <property type="reaction ID" value="UER00085"/>
</dbReference>
<dbReference type="GO" id="GO:0008652">
    <property type="term" value="P:amino acid biosynthetic process"/>
    <property type="evidence" value="ECO:0007669"/>
    <property type="project" value="UniProtKB-KW"/>
</dbReference>
<dbReference type="GO" id="GO:0000166">
    <property type="term" value="F:nucleotide binding"/>
    <property type="evidence" value="ECO:0007669"/>
    <property type="project" value="UniProtKB-KW"/>
</dbReference>
<keyword evidence="11 17" id="KW-0547">Nucleotide-binding</keyword>
<dbReference type="CDD" id="cd08195">
    <property type="entry name" value="DHQS"/>
    <property type="match status" value="1"/>
</dbReference>
<evidence type="ECO:0000256" key="5">
    <source>
        <dbReference type="ARBA" id="ARBA00005412"/>
    </source>
</evidence>
<evidence type="ECO:0000256" key="14">
    <source>
        <dbReference type="ARBA" id="ARBA00023141"/>
    </source>
</evidence>
<evidence type="ECO:0000256" key="9">
    <source>
        <dbReference type="ARBA" id="ARBA00022605"/>
    </source>
</evidence>
<dbReference type="EMBL" id="VLNT01000011">
    <property type="protein sequence ID" value="TSD62089.1"/>
    <property type="molecule type" value="Genomic_DNA"/>
</dbReference>
<organism evidence="20 21">
    <name type="scientific">Aeromicrobium piscarium</name>
    <dbReference type="NCBI Taxonomy" id="2590901"/>
    <lineage>
        <taxon>Bacteria</taxon>
        <taxon>Bacillati</taxon>
        <taxon>Actinomycetota</taxon>
        <taxon>Actinomycetes</taxon>
        <taxon>Propionibacteriales</taxon>
        <taxon>Nocardioidaceae</taxon>
        <taxon>Aeromicrobium</taxon>
    </lineage>
</organism>
<comment type="subcellular location">
    <subcellularLocation>
        <location evidence="3 17">Cytoplasm</location>
    </subcellularLocation>
</comment>
<dbReference type="SUPFAM" id="SSF56796">
    <property type="entry name" value="Dehydroquinate synthase-like"/>
    <property type="match status" value="1"/>
</dbReference>
<comment type="similarity">
    <text evidence="5 17">Belongs to the sugar phosphate cyclases superfamily. Dehydroquinate synthase family.</text>
</comment>
<feature type="binding site" evidence="17">
    <location>
        <position position="247"/>
    </location>
    <ligand>
        <name>Zn(2+)</name>
        <dbReference type="ChEBI" id="CHEBI:29105"/>
    </ligand>
</feature>
<keyword evidence="10 17" id="KW-0479">Metal-binding</keyword>
<evidence type="ECO:0000256" key="6">
    <source>
        <dbReference type="ARBA" id="ARBA00013031"/>
    </source>
</evidence>
<dbReference type="AlphaFoldDB" id="A0A554S6W0"/>